<dbReference type="GO" id="GO:0005524">
    <property type="term" value="F:ATP binding"/>
    <property type="evidence" value="ECO:0007669"/>
    <property type="project" value="InterPro"/>
</dbReference>
<proteinExistence type="predicted"/>
<feature type="domain" description="Protein kinase" evidence="1">
    <location>
        <begin position="1"/>
        <end position="201"/>
    </location>
</feature>
<accession>A0A6C0CDL2</accession>
<evidence type="ECO:0000313" key="2">
    <source>
        <dbReference type="EMBL" id="QHT02397.1"/>
    </source>
</evidence>
<reference evidence="2" key="1">
    <citation type="journal article" date="2020" name="Nature">
        <title>Giant virus diversity and host interactions through global metagenomics.</title>
        <authorList>
            <person name="Schulz F."/>
            <person name="Roux S."/>
            <person name="Paez-Espino D."/>
            <person name="Jungbluth S."/>
            <person name="Walsh D.A."/>
            <person name="Denef V.J."/>
            <person name="McMahon K.D."/>
            <person name="Konstantinidis K.T."/>
            <person name="Eloe-Fadrosh E.A."/>
            <person name="Kyrpides N.C."/>
            <person name="Woyke T."/>
        </authorList>
    </citation>
    <scope>NUCLEOTIDE SEQUENCE</scope>
    <source>
        <strain evidence="2">GVMAG-M-3300020565-3</strain>
    </source>
</reference>
<dbReference type="AlphaFoldDB" id="A0A6C0CDL2"/>
<dbReference type="Pfam" id="PF07714">
    <property type="entry name" value="PK_Tyr_Ser-Thr"/>
    <property type="match status" value="1"/>
</dbReference>
<dbReference type="Gene3D" id="3.30.200.20">
    <property type="entry name" value="Phosphorylase Kinase, domain 1"/>
    <property type="match status" value="1"/>
</dbReference>
<protein>
    <recommendedName>
        <fullName evidence="1">Protein kinase domain-containing protein</fullName>
    </recommendedName>
</protein>
<name>A0A6C0CDL2_9ZZZZ</name>
<organism evidence="2">
    <name type="scientific">viral metagenome</name>
    <dbReference type="NCBI Taxonomy" id="1070528"/>
    <lineage>
        <taxon>unclassified sequences</taxon>
        <taxon>metagenomes</taxon>
        <taxon>organismal metagenomes</taxon>
    </lineage>
</organism>
<dbReference type="PROSITE" id="PS50011">
    <property type="entry name" value="PROTEIN_KINASE_DOM"/>
    <property type="match status" value="1"/>
</dbReference>
<dbReference type="InterPro" id="IPR001245">
    <property type="entry name" value="Ser-Thr/Tyr_kinase_cat_dom"/>
</dbReference>
<dbReference type="GO" id="GO:0004672">
    <property type="term" value="F:protein kinase activity"/>
    <property type="evidence" value="ECO:0007669"/>
    <property type="project" value="InterPro"/>
</dbReference>
<dbReference type="EMBL" id="MN739393">
    <property type="protein sequence ID" value="QHT02397.1"/>
    <property type="molecule type" value="Genomic_DNA"/>
</dbReference>
<dbReference type="InterPro" id="IPR011009">
    <property type="entry name" value="Kinase-like_dom_sf"/>
</dbReference>
<dbReference type="Gene3D" id="1.10.510.10">
    <property type="entry name" value="Transferase(Phosphotransferase) domain 1"/>
    <property type="match status" value="1"/>
</dbReference>
<sequence length="201" mass="23731">MYDIKDVRLVKNKGDRVICFSFIEDRKRYFGKLIHTDLQTEFVRERDINTYLNNNITTDNDFRYFTKMLKVFENIPLPNELAAKLENVDAAADADAKYNLMVFAHSGNRPLRYYINRLSRESFKEVLIQLRDATALLSKIGVIHYDLYCESNVMLKKENNKWVIKIIDFGLSYVDLTDDSDSDYKNILESIEYFNNKHINI</sequence>
<evidence type="ECO:0000259" key="1">
    <source>
        <dbReference type="PROSITE" id="PS50011"/>
    </source>
</evidence>
<dbReference type="InterPro" id="IPR000719">
    <property type="entry name" value="Prot_kinase_dom"/>
</dbReference>
<dbReference type="SUPFAM" id="SSF56112">
    <property type="entry name" value="Protein kinase-like (PK-like)"/>
    <property type="match status" value="1"/>
</dbReference>